<dbReference type="Gene3D" id="2.40.420.20">
    <property type="match status" value="1"/>
</dbReference>
<sequence>MIKDTSAQDTAITSKKRRLKPIVVGAAVLIAVALSAHAIITTETVSQSVDKSSLQIATVKRGELVRDIAATGRIVAANAPQVYSPEQGLATLLVRAGDTVEQDQIVAEVKSPELENNLQQEKSEALRLEGEFEQQKLETRRQTLLLNKQLDLAKVELQAAERENRRAHASIEGHLISQIDFEKAEDDLARARLNVAHAEQEVELAKDTLAFALQSAQSALNRQRFVVSELERKISNLAVTASVSGVVGNLLVAPKSVVSVNQPLMTLVDLSAYEAEVNVAESYANNIGIGMDVELTIGARKVIGTLSAISPEVTEREVTTRVRFSQDALSQIRQNQQISARILLENKDDVVKVRRGGFLDAGGFVAYKLDGDVARRIDIETGVTSMREVEILSGLQPGEQIIVSGYQKFQQAPSVLLR</sequence>
<keyword evidence="2 3" id="KW-0175">Coiled coil</keyword>
<dbReference type="SUPFAM" id="SSF56954">
    <property type="entry name" value="Outer membrane efflux proteins (OEP)"/>
    <property type="match status" value="1"/>
</dbReference>
<dbReference type="Proteomes" id="UP000304912">
    <property type="component" value="Chromosome"/>
</dbReference>
<gene>
    <name evidence="4" type="ORF">FBQ74_00520</name>
</gene>
<evidence type="ECO:0000313" key="5">
    <source>
        <dbReference type="Proteomes" id="UP000304912"/>
    </source>
</evidence>
<evidence type="ECO:0000313" key="4">
    <source>
        <dbReference type="EMBL" id="QCZ92048.1"/>
    </source>
</evidence>
<dbReference type="Gene3D" id="2.40.30.170">
    <property type="match status" value="1"/>
</dbReference>
<feature type="coiled-coil region" evidence="3">
    <location>
        <begin position="111"/>
        <end position="208"/>
    </location>
</feature>
<dbReference type="AlphaFoldDB" id="A0A5B7Y9C0"/>
<dbReference type="RefSeq" id="WP_139754811.1">
    <property type="nucleotide sequence ID" value="NZ_CP039852.1"/>
</dbReference>
<dbReference type="PANTHER" id="PTHR32347:SF14">
    <property type="entry name" value="EFFLUX SYSTEM COMPONENT YKNX-RELATED"/>
    <property type="match status" value="1"/>
</dbReference>
<proteinExistence type="predicted"/>
<accession>A0A5B7Y9C0</accession>
<evidence type="ECO:0000256" key="1">
    <source>
        <dbReference type="ARBA" id="ARBA00004196"/>
    </source>
</evidence>
<protein>
    <submittedName>
        <fullName evidence="4">HlyD family efflux transporter periplasmic adaptor subunit</fullName>
    </submittedName>
</protein>
<dbReference type="InterPro" id="IPR050465">
    <property type="entry name" value="UPF0194_transport"/>
</dbReference>
<keyword evidence="5" id="KW-1185">Reference proteome</keyword>
<reference evidence="4 5" key="1">
    <citation type="submission" date="2019-04" db="EMBL/GenBank/DDBJ databases">
        <title>Salinimonas iocasae sp. nov., a halophilic bacterium isolated from the outer tube casing of tubeworms in Okinawa Trough.</title>
        <authorList>
            <person name="Zhang H."/>
            <person name="Wang H."/>
            <person name="Li C."/>
        </authorList>
    </citation>
    <scope>NUCLEOTIDE SEQUENCE [LARGE SCALE GENOMIC DNA]</scope>
    <source>
        <strain evidence="4 5">KX18D6</strain>
    </source>
</reference>
<dbReference type="Gene3D" id="2.40.50.100">
    <property type="match status" value="1"/>
</dbReference>
<evidence type="ECO:0000256" key="2">
    <source>
        <dbReference type="ARBA" id="ARBA00023054"/>
    </source>
</evidence>
<dbReference type="EMBL" id="CP039852">
    <property type="protein sequence ID" value="QCZ92048.1"/>
    <property type="molecule type" value="Genomic_DNA"/>
</dbReference>
<comment type="subcellular location">
    <subcellularLocation>
        <location evidence="1">Cell envelope</location>
    </subcellularLocation>
</comment>
<dbReference type="Gene3D" id="1.10.287.470">
    <property type="entry name" value="Helix hairpin bin"/>
    <property type="match status" value="1"/>
</dbReference>
<dbReference type="GO" id="GO:0030313">
    <property type="term" value="C:cell envelope"/>
    <property type="evidence" value="ECO:0007669"/>
    <property type="project" value="UniProtKB-SubCell"/>
</dbReference>
<name>A0A5B7Y9C0_9ALTE</name>
<dbReference type="PANTHER" id="PTHR32347">
    <property type="entry name" value="EFFLUX SYSTEM COMPONENT YKNX-RELATED"/>
    <property type="match status" value="1"/>
</dbReference>
<dbReference type="KEGG" id="salk:FBQ74_00520"/>
<organism evidence="4 5">
    <name type="scientific">Salinimonas iocasae</name>
    <dbReference type="NCBI Taxonomy" id="2572577"/>
    <lineage>
        <taxon>Bacteria</taxon>
        <taxon>Pseudomonadati</taxon>
        <taxon>Pseudomonadota</taxon>
        <taxon>Gammaproteobacteria</taxon>
        <taxon>Alteromonadales</taxon>
        <taxon>Alteromonadaceae</taxon>
        <taxon>Alteromonas/Salinimonas group</taxon>
        <taxon>Salinimonas</taxon>
    </lineage>
</organism>
<evidence type="ECO:0000256" key="3">
    <source>
        <dbReference type="SAM" id="Coils"/>
    </source>
</evidence>
<dbReference type="OrthoDB" id="5752864at2"/>